<dbReference type="PANTHER" id="PTHR42913">
    <property type="entry name" value="APOPTOSIS-INDUCING FACTOR 1"/>
    <property type="match status" value="1"/>
</dbReference>
<keyword evidence="8" id="KW-1185">Reference proteome</keyword>
<gene>
    <name evidence="7" type="primary">ndh_2</name>
    <name evidence="7" type="ORF">NCTC12151_01836</name>
</gene>
<keyword evidence="4" id="KW-0274">FAD</keyword>
<evidence type="ECO:0000259" key="6">
    <source>
        <dbReference type="Pfam" id="PF07992"/>
    </source>
</evidence>
<evidence type="ECO:0000256" key="3">
    <source>
        <dbReference type="ARBA" id="ARBA00022630"/>
    </source>
</evidence>
<dbReference type="KEGG" id="lri:NCTC12151_01836"/>
<sequence>MKEKIVIIGSGFAGMWSALSAARLIHLHNRDDIDVIVLAPKPELCVRPRLYEENARQMVSPLLPLYHSVGVQFFQGTAEQIDSAQKRVVYRDCEGKAGQLNYDRLVIASGSRVKQDLVPGIKEHTFNLDQLESAAVLERHLQDLPSQPDSAARNRVVVCGGGFTGIEMAMELPTRLKAALGCEVEVIVIDRGASIGSSYSAEMQAVIKEASEELGVKWLLNASIERIEPEGVLLKDGTFIESKTVIWTVGVEASPLTAHIEAPRDDKGRLKVDENLRVIGQRDIYATGDVAHALTDDKNNLALMTCQHAIPLGKFAGHNVAADLLGVAPLAYRQENYVTCLDLGAWGAVYTEGWEQKVNCVRQEAKKIKIAITNELIYPPKADRDVVLSIADPLAPFV</sequence>
<dbReference type="InterPro" id="IPR051169">
    <property type="entry name" value="NADH-Q_oxidoreductase"/>
</dbReference>
<dbReference type="EC" id="1.6.99.3" evidence="7"/>
<dbReference type="PANTHER" id="PTHR42913:SF3">
    <property type="entry name" value="64 KDA MITOCHONDRIAL NADH DEHYDROGENASE (EUROFUNG)"/>
    <property type="match status" value="1"/>
</dbReference>
<dbReference type="Pfam" id="PF07992">
    <property type="entry name" value="Pyr_redox_2"/>
    <property type="match status" value="1"/>
</dbReference>
<reference evidence="7 8" key="1">
    <citation type="submission" date="2018-06" db="EMBL/GenBank/DDBJ databases">
        <authorList>
            <consortium name="Pathogen Informatics"/>
            <person name="Doyle S."/>
        </authorList>
    </citation>
    <scope>NUCLEOTIDE SEQUENCE [LARGE SCALE GENOMIC DNA]</scope>
    <source>
        <strain evidence="7 8">NCTC12151</strain>
    </source>
</reference>
<comment type="similarity">
    <text evidence="2">Belongs to the NADH dehydrogenase family.</text>
</comment>
<dbReference type="Proteomes" id="UP000249005">
    <property type="component" value="Chromosome 1"/>
</dbReference>
<evidence type="ECO:0000256" key="5">
    <source>
        <dbReference type="ARBA" id="ARBA00023002"/>
    </source>
</evidence>
<keyword evidence="5 7" id="KW-0560">Oxidoreductase</keyword>
<dbReference type="RefSeq" id="WP_111740362.1">
    <property type="nucleotide sequence ID" value="NZ_LR698987.1"/>
</dbReference>
<evidence type="ECO:0000256" key="1">
    <source>
        <dbReference type="ARBA" id="ARBA00001974"/>
    </source>
</evidence>
<evidence type="ECO:0000313" key="8">
    <source>
        <dbReference type="Proteomes" id="UP000249005"/>
    </source>
</evidence>
<dbReference type="GO" id="GO:0003955">
    <property type="term" value="F:NAD(P)H dehydrogenase (quinone) activity"/>
    <property type="evidence" value="ECO:0007669"/>
    <property type="project" value="TreeGrafter"/>
</dbReference>
<dbReference type="PRINTS" id="PR00368">
    <property type="entry name" value="FADPNR"/>
</dbReference>
<evidence type="ECO:0000313" key="7">
    <source>
        <dbReference type="EMBL" id="SQI40965.1"/>
    </source>
</evidence>
<evidence type="ECO:0000256" key="4">
    <source>
        <dbReference type="ARBA" id="ARBA00022827"/>
    </source>
</evidence>
<dbReference type="EMBL" id="LS483470">
    <property type="protein sequence ID" value="SQI40965.1"/>
    <property type="molecule type" value="Genomic_DNA"/>
</dbReference>
<name>A0A2X4XM14_9GAMM</name>
<evidence type="ECO:0000256" key="2">
    <source>
        <dbReference type="ARBA" id="ARBA00005272"/>
    </source>
</evidence>
<dbReference type="PRINTS" id="PR00411">
    <property type="entry name" value="PNDRDTASEI"/>
</dbReference>
<keyword evidence="3" id="KW-0285">Flavoprotein</keyword>
<dbReference type="InterPro" id="IPR023753">
    <property type="entry name" value="FAD/NAD-binding_dom"/>
</dbReference>
<organism evidence="7 8">
    <name type="scientific">Leminorella richardii</name>
    <dbReference type="NCBI Taxonomy" id="158841"/>
    <lineage>
        <taxon>Bacteria</taxon>
        <taxon>Pseudomonadati</taxon>
        <taxon>Pseudomonadota</taxon>
        <taxon>Gammaproteobacteria</taxon>
        <taxon>Enterobacterales</taxon>
        <taxon>Budviciaceae</taxon>
        <taxon>Leminorella</taxon>
    </lineage>
</organism>
<comment type="cofactor">
    <cofactor evidence="1">
        <name>FAD</name>
        <dbReference type="ChEBI" id="CHEBI:57692"/>
    </cofactor>
</comment>
<dbReference type="Gene3D" id="3.50.50.100">
    <property type="match status" value="1"/>
</dbReference>
<protein>
    <submittedName>
        <fullName evidence="7">NADH dehydrogenase</fullName>
        <ecNumber evidence="7">1.6.99.3</ecNumber>
    </submittedName>
</protein>
<feature type="domain" description="FAD/NAD(P)-binding" evidence="6">
    <location>
        <begin position="4"/>
        <end position="309"/>
    </location>
</feature>
<accession>A0A2X4XM14</accession>
<dbReference type="OrthoDB" id="9781621at2"/>
<proteinExistence type="inferred from homology"/>
<dbReference type="InterPro" id="IPR036188">
    <property type="entry name" value="FAD/NAD-bd_sf"/>
</dbReference>
<dbReference type="AlphaFoldDB" id="A0A2X4XM14"/>
<dbReference type="SUPFAM" id="SSF51905">
    <property type="entry name" value="FAD/NAD(P)-binding domain"/>
    <property type="match status" value="1"/>
</dbReference>
<dbReference type="GO" id="GO:0019646">
    <property type="term" value="P:aerobic electron transport chain"/>
    <property type="evidence" value="ECO:0007669"/>
    <property type="project" value="TreeGrafter"/>
</dbReference>